<dbReference type="AlphaFoldDB" id="G8R494"/>
<evidence type="ECO:0000313" key="1">
    <source>
        <dbReference type="EMBL" id="AEV34194.1"/>
    </source>
</evidence>
<evidence type="ECO:0000313" key="2">
    <source>
        <dbReference type="Proteomes" id="UP000005631"/>
    </source>
</evidence>
<dbReference type="KEGG" id="oho:Oweho_3243"/>
<organism evidence="1 2">
    <name type="scientific">Owenweeksia hongkongensis (strain DSM 17368 / CIP 108786 / JCM 12287 / NRRL B-23963 / UST20020801)</name>
    <dbReference type="NCBI Taxonomy" id="926562"/>
    <lineage>
        <taxon>Bacteria</taxon>
        <taxon>Pseudomonadati</taxon>
        <taxon>Bacteroidota</taxon>
        <taxon>Flavobacteriia</taxon>
        <taxon>Flavobacteriales</taxon>
        <taxon>Owenweeksiaceae</taxon>
        <taxon>Owenweeksia</taxon>
    </lineage>
</organism>
<gene>
    <name evidence="1" type="ordered locus">Oweho_3243</name>
</gene>
<dbReference type="STRING" id="926562.Oweho_3243"/>
<accession>G8R494</accession>
<name>G8R494_OWEHD</name>
<sequence length="148" mass="16396">MKKLTPNINEDFDVLKEEIQFLSEDLLIPGNLPDIESCNLVVARLAIFESDLKSMKRIVQDQKDDFITDKGSQSENPGRTGKLIQLPAANDELLSVVQAADRLGCTRQTVYKRHIPEGLKVVYPAGKKGNKKIRASDLANYIAGLQSA</sequence>
<evidence type="ECO:0008006" key="3">
    <source>
        <dbReference type="Google" id="ProtNLM"/>
    </source>
</evidence>
<dbReference type="HOGENOM" id="CLU_1756998_0_0_10"/>
<protein>
    <recommendedName>
        <fullName evidence="3">Helix-turn-helix domain-containing protein</fullName>
    </recommendedName>
</protein>
<dbReference type="RefSeq" id="WP_014203541.1">
    <property type="nucleotide sequence ID" value="NC_016599.1"/>
</dbReference>
<dbReference type="Proteomes" id="UP000005631">
    <property type="component" value="Chromosome"/>
</dbReference>
<reference evidence="1 2" key="1">
    <citation type="journal article" date="2012" name="Stand. Genomic Sci.">
        <title>Genome sequence of the orange-pigmented seawater bacterium Owenweeksia hongkongensis type strain (UST20020801(T)).</title>
        <authorList>
            <person name="Riedel T."/>
            <person name="Held B."/>
            <person name="Nolan M."/>
            <person name="Lucas S."/>
            <person name="Lapidus A."/>
            <person name="Tice H."/>
            <person name="Del Rio T.G."/>
            <person name="Cheng J.F."/>
            <person name="Han C."/>
            <person name="Tapia R."/>
            <person name="Goodwin L.A."/>
            <person name="Pitluck S."/>
            <person name="Liolios K."/>
            <person name="Mavromatis K."/>
            <person name="Pagani I."/>
            <person name="Ivanova N."/>
            <person name="Mikhailova N."/>
            <person name="Pati A."/>
            <person name="Chen A."/>
            <person name="Palaniappan K."/>
            <person name="Rohde M."/>
            <person name="Tindall B.J."/>
            <person name="Detter J.C."/>
            <person name="Goker M."/>
            <person name="Woyke T."/>
            <person name="Bristow J."/>
            <person name="Eisen J.A."/>
            <person name="Markowitz V."/>
            <person name="Hugenholtz P."/>
            <person name="Klenk H.P."/>
            <person name="Kyrpides N.C."/>
        </authorList>
    </citation>
    <scope>NUCLEOTIDE SEQUENCE</scope>
    <source>
        <strain evidence="2">DSM 17368 / JCM 12287 / NRRL B-23963</strain>
    </source>
</reference>
<dbReference type="EMBL" id="CP003156">
    <property type="protein sequence ID" value="AEV34194.1"/>
    <property type="molecule type" value="Genomic_DNA"/>
</dbReference>
<keyword evidence="2" id="KW-1185">Reference proteome</keyword>
<proteinExistence type="predicted"/>